<accession>A0A544TDN7</accession>
<feature type="active site" description="Proton acceptor; for enolization step" evidence="4">
    <location>
        <position position="67"/>
    </location>
</feature>
<dbReference type="RefSeq" id="WP_142606744.1">
    <property type="nucleotide sequence ID" value="NZ_VDGG01000014.1"/>
</dbReference>
<comment type="caution">
    <text evidence="4">Lacks conserved residue(s) required for the propagation of feature annotation.</text>
</comment>
<comment type="catalytic activity">
    <reaction evidence="1 4">
        <text>alpha-D-glucosamine 6-phosphate + H2O = beta-D-fructose 6-phosphate + NH4(+)</text>
        <dbReference type="Rhea" id="RHEA:12172"/>
        <dbReference type="ChEBI" id="CHEBI:15377"/>
        <dbReference type="ChEBI" id="CHEBI:28938"/>
        <dbReference type="ChEBI" id="CHEBI:57634"/>
        <dbReference type="ChEBI" id="CHEBI:75989"/>
        <dbReference type="EC" id="3.5.99.6"/>
    </reaction>
</comment>
<proteinExistence type="inferred from homology"/>
<comment type="similarity">
    <text evidence="4">Belongs to the glucosamine/galactosamine-6-phosphate isomerase family. NagB subfamily.</text>
</comment>
<evidence type="ECO:0000256" key="3">
    <source>
        <dbReference type="ARBA" id="ARBA00023277"/>
    </source>
</evidence>
<keyword evidence="3 4" id="KW-0119">Carbohydrate metabolism</keyword>
<dbReference type="Gene3D" id="3.40.50.1360">
    <property type="match status" value="1"/>
</dbReference>
<dbReference type="EC" id="3.5.99.6" evidence="4"/>
<dbReference type="HAMAP" id="MF_01241">
    <property type="entry name" value="GlcN6P_deamin"/>
    <property type="match status" value="1"/>
</dbReference>
<dbReference type="EMBL" id="VDGG01000014">
    <property type="protein sequence ID" value="TQR15563.1"/>
    <property type="molecule type" value="Genomic_DNA"/>
</dbReference>
<dbReference type="PANTHER" id="PTHR11280">
    <property type="entry name" value="GLUCOSAMINE-6-PHOSPHATE ISOMERASE"/>
    <property type="match status" value="1"/>
</dbReference>
<dbReference type="Proteomes" id="UP000318937">
    <property type="component" value="Unassembled WGS sequence"/>
</dbReference>
<dbReference type="FunFam" id="3.40.50.1360:FF:000003">
    <property type="entry name" value="Glucosamine-6-phosphate deaminase"/>
    <property type="match status" value="1"/>
</dbReference>
<comment type="function">
    <text evidence="4">Catalyzes the reversible isomerization-deamination of glucosamine 6-phosphate (GlcN6P) to form fructose 6-phosphate (Fru6P) and ammonium ion.</text>
</comment>
<dbReference type="GO" id="GO:0006043">
    <property type="term" value="P:glucosamine catabolic process"/>
    <property type="evidence" value="ECO:0007669"/>
    <property type="project" value="TreeGrafter"/>
</dbReference>
<evidence type="ECO:0000313" key="7">
    <source>
        <dbReference type="Proteomes" id="UP000318937"/>
    </source>
</evidence>
<dbReference type="InterPro" id="IPR004547">
    <property type="entry name" value="Glucosamine6P_isomerase"/>
</dbReference>
<keyword evidence="7" id="KW-1185">Reference proteome</keyword>
<evidence type="ECO:0000256" key="2">
    <source>
        <dbReference type="ARBA" id="ARBA00022801"/>
    </source>
</evidence>
<feature type="active site" description="Proton acceptor; for ring-opening step" evidence="4">
    <location>
        <position position="138"/>
    </location>
</feature>
<dbReference type="OrthoDB" id="9791139at2"/>
<dbReference type="InterPro" id="IPR037171">
    <property type="entry name" value="NagB/RpiA_transferase-like"/>
</dbReference>
<dbReference type="InterPro" id="IPR006148">
    <property type="entry name" value="Glc/Gal-6P_isomerase"/>
</dbReference>
<dbReference type="GO" id="GO:0005737">
    <property type="term" value="C:cytoplasm"/>
    <property type="evidence" value="ECO:0007669"/>
    <property type="project" value="TreeGrafter"/>
</dbReference>
<dbReference type="PROSITE" id="PS01161">
    <property type="entry name" value="GLC_GALNAC_ISOMERASE"/>
    <property type="match status" value="1"/>
</dbReference>
<sequence>MQVIVLDNYDAISEQAARLVEKNIQENDQLVLGLATGATPLGLYKNLISGYNARGISYKNVKTINLDEYLGLEKNHPESYHTFMSEKLFQHIDIAMKNTFIPDGNPSSAEEECIRYEEIIDSIGPVNLQILGIGTNGHIGFNEPGTDPNMSTHVVELKTSTREDNAQFFQSLDEVPRHAITIGIQTILKSEQIIILASGKSKAKAVKRLLEQNVNRNFPASFLWKHDHVTLIVDREAYQFVQSIK</sequence>
<dbReference type="PANTHER" id="PTHR11280:SF5">
    <property type="entry name" value="GLUCOSAMINE-6-PHOSPHATE ISOMERASE"/>
    <property type="match status" value="1"/>
</dbReference>
<protein>
    <recommendedName>
        <fullName evidence="4">Glucosamine-6-phosphate deaminase</fullName>
        <ecNumber evidence="4">3.5.99.6</ecNumber>
    </recommendedName>
    <alternativeName>
        <fullName evidence="4">GlcN6P deaminase</fullName>
        <shortName evidence="4">GNPDA</shortName>
    </alternativeName>
    <alternativeName>
        <fullName evidence="4">Glucosamine-6-phosphate isomerase</fullName>
    </alternativeName>
</protein>
<dbReference type="SUPFAM" id="SSF100950">
    <property type="entry name" value="NagB/RpiA/CoA transferase-like"/>
    <property type="match status" value="1"/>
</dbReference>
<evidence type="ECO:0000259" key="5">
    <source>
        <dbReference type="Pfam" id="PF01182"/>
    </source>
</evidence>
<keyword evidence="2 4" id="KW-0378">Hydrolase</keyword>
<dbReference type="InterPro" id="IPR018321">
    <property type="entry name" value="Glucosamine6P_isomerase_CS"/>
</dbReference>
<dbReference type="GO" id="GO:0042802">
    <property type="term" value="F:identical protein binding"/>
    <property type="evidence" value="ECO:0007669"/>
    <property type="project" value="TreeGrafter"/>
</dbReference>
<dbReference type="CDD" id="cd01399">
    <property type="entry name" value="GlcN6P_deaminase"/>
    <property type="match status" value="1"/>
</dbReference>
<dbReference type="GO" id="GO:0019262">
    <property type="term" value="P:N-acetylneuraminate catabolic process"/>
    <property type="evidence" value="ECO:0007669"/>
    <property type="project" value="UniProtKB-UniRule"/>
</dbReference>
<feature type="active site" description="For ring-opening step" evidence="4">
    <location>
        <position position="143"/>
    </location>
</feature>
<dbReference type="NCBIfam" id="TIGR00502">
    <property type="entry name" value="nagB"/>
    <property type="match status" value="1"/>
</dbReference>
<evidence type="ECO:0000256" key="1">
    <source>
        <dbReference type="ARBA" id="ARBA00000644"/>
    </source>
</evidence>
<gene>
    <name evidence="4 6" type="primary">nagB</name>
    <name evidence="6" type="ORF">FG383_08125</name>
</gene>
<evidence type="ECO:0000256" key="4">
    <source>
        <dbReference type="HAMAP-Rule" id="MF_01241"/>
    </source>
</evidence>
<feature type="domain" description="Glucosamine/galactosamine-6-phosphate isomerase" evidence="5">
    <location>
        <begin position="10"/>
        <end position="226"/>
    </location>
</feature>
<name>A0A544TDN7_9BACI</name>
<feature type="active site" description="For ring-opening step" evidence="4">
    <location>
        <position position="136"/>
    </location>
</feature>
<reference evidence="6 7" key="1">
    <citation type="submission" date="2019-05" db="EMBL/GenBank/DDBJ databases">
        <title>Psychrobacillus vulpis sp. nov., a new species isolated from feces of a red fox that inhabits in The Tablas de Daimiel Natural Park, Albacete, Spain.</title>
        <authorList>
            <person name="Rodriguez M."/>
            <person name="Reina J.C."/>
            <person name="Bejar V."/>
            <person name="Llamas I."/>
        </authorList>
    </citation>
    <scope>NUCLEOTIDE SEQUENCE [LARGE SCALE GENOMIC DNA]</scope>
    <source>
        <strain evidence="6 7">NHI-2</strain>
    </source>
</reference>
<dbReference type="GO" id="GO:0004342">
    <property type="term" value="F:glucosamine-6-phosphate deaminase activity"/>
    <property type="evidence" value="ECO:0007669"/>
    <property type="project" value="UniProtKB-UniRule"/>
</dbReference>
<dbReference type="GO" id="GO:0005975">
    <property type="term" value="P:carbohydrate metabolic process"/>
    <property type="evidence" value="ECO:0007669"/>
    <property type="project" value="InterPro"/>
</dbReference>
<comment type="caution">
    <text evidence="6">The sequence shown here is derived from an EMBL/GenBank/DDBJ whole genome shotgun (WGS) entry which is preliminary data.</text>
</comment>
<dbReference type="UniPathway" id="UPA00629">
    <property type="reaction ID" value="UER00684"/>
</dbReference>
<evidence type="ECO:0000313" key="6">
    <source>
        <dbReference type="EMBL" id="TQR15563.1"/>
    </source>
</evidence>
<dbReference type="AlphaFoldDB" id="A0A544TDN7"/>
<comment type="pathway">
    <text evidence="4">Amino-sugar metabolism; N-acetylneuraminate degradation; D-fructose 6-phosphate from N-acetylneuraminate: step 5/5.</text>
</comment>
<dbReference type="GO" id="GO:0006046">
    <property type="term" value="P:N-acetylglucosamine catabolic process"/>
    <property type="evidence" value="ECO:0007669"/>
    <property type="project" value="UniProtKB-UniRule"/>
</dbReference>
<organism evidence="6 7">
    <name type="scientific">Psychrobacillus soli</name>
    <dbReference type="NCBI Taxonomy" id="1543965"/>
    <lineage>
        <taxon>Bacteria</taxon>
        <taxon>Bacillati</taxon>
        <taxon>Bacillota</taxon>
        <taxon>Bacilli</taxon>
        <taxon>Bacillales</taxon>
        <taxon>Bacillaceae</taxon>
        <taxon>Psychrobacillus</taxon>
    </lineage>
</organism>
<dbReference type="Pfam" id="PF01182">
    <property type="entry name" value="Glucosamine_iso"/>
    <property type="match status" value="1"/>
</dbReference>